<dbReference type="PANTHER" id="PTHR13134">
    <property type="entry name" value="TRAFFICKING PROTEIN PARTICLE COMPLEX SUBUNIT 13"/>
    <property type="match status" value="1"/>
</dbReference>
<organism evidence="3 4">
    <name type="scientific">Lophiostoma macrostomum CBS 122681</name>
    <dbReference type="NCBI Taxonomy" id="1314788"/>
    <lineage>
        <taxon>Eukaryota</taxon>
        <taxon>Fungi</taxon>
        <taxon>Dikarya</taxon>
        <taxon>Ascomycota</taxon>
        <taxon>Pezizomycotina</taxon>
        <taxon>Dothideomycetes</taxon>
        <taxon>Pleosporomycetidae</taxon>
        <taxon>Pleosporales</taxon>
        <taxon>Lophiostomataceae</taxon>
        <taxon>Lophiostoma</taxon>
    </lineage>
</organism>
<dbReference type="PANTHER" id="PTHR13134:SF3">
    <property type="entry name" value="TRAFFICKING PROTEIN PARTICLE COMPLEX SUBUNIT 13"/>
    <property type="match status" value="1"/>
</dbReference>
<dbReference type="InterPro" id="IPR010378">
    <property type="entry name" value="TRAPPC13"/>
</dbReference>
<protein>
    <recommendedName>
        <fullName evidence="2">Trafficking protein particle complex subunit 13 N-terminal domain-containing protein</fullName>
    </recommendedName>
</protein>
<evidence type="ECO:0000313" key="3">
    <source>
        <dbReference type="EMBL" id="KAF2653404.1"/>
    </source>
</evidence>
<dbReference type="EMBL" id="MU004382">
    <property type="protein sequence ID" value="KAF2653404.1"/>
    <property type="molecule type" value="Genomic_DNA"/>
</dbReference>
<evidence type="ECO:0000313" key="4">
    <source>
        <dbReference type="Proteomes" id="UP000799324"/>
    </source>
</evidence>
<gene>
    <name evidence="3" type="ORF">K491DRAFT_662126</name>
</gene>
<feature type="region of interest" description="Disordered" evidence="1">
    <location>
        <begin position="106"/>
        <end position="141"/>
    </location>
</feature>
<dbReference type="Pfam" id="PF06159">
    <property type="entry name" value="TRAPPC13_N"/>
    <property type="match status" value="1"/>
</dbReference>
<evidence type="ECO:0000256" key="1">
    <source>
        <dbReference type="SAM" id="MobiDB-lite"/>
    </source>
</evidence>
<feature type="region of interest" description="Disordered" evidence="1">
    <location>
        <begin position="271"/>
        <end position="300"/>
    </location>
</feature>
<accession>A0A6A6T4E8</accession>
<sequence>MAHQRNQSGVEGLKTPHTVSLKVLRLSRPSLAQQYPLPSSQELGISESASLAYPSDHANDTFIISPVLNLPEAFGSAYVGETFSCTLCANNELEPSDTTRTISGVKIQGDMQTPSTPAGSPLELSGPEDEDETQASPGPGQSLQKILRFELKEEGNHVLAVTVTYTETALAGEGKAASGRVRTFRKLYQFVAQQLLSVRTKAGELTAKDGMSRFLLEAQLENMGEGTVSFEVCCFSPICVPLSRAPFAYIHLSQTPEGTIATSGFLPSRQPVFRASGGGKPSRGSQPRSDLDPAAKRPRKPLRRLHMTSLACISTTKLLREKSSMLTRPKTDGQCQLETTVQIDVAKLGHALSRHGAT</sequence>
<proteinExistence type="predicted"/>
<dbReference type="OrthoDB" id="10250284at2759"/>
<reference evidence="3" key="1">
    <citation type="journal article" date="2020" name="Stud. Mycol.">
        <title>101 Dothideomycetes genomes: a test case for predicting lifestyles and emergence of pathogens.</title>
        <authorList>
            <person name="Haridas S."/>
            <person name="Albert R."/>
            <person name="Binder M."/>
            <person name="Bloem J."/>
            <person name="Labutti K."/>
            <person name="Salamov A."/>
            <person name="Andreopoulos B."/>
            <person name="Baker S."/>
            <person name="Barry K."/>
            <person name="Bills G."/>
            <person name="Bluhm B."/>
            <person name="Cannon C."/>
            <person name="Castanera R."/>
            <person name="Culley D."/>
            <person name="Daum C."/>
            <person name="Ezra D."/>
            <person name="Gonzalez J."/>
            <person name="Henrissat B."/>
            <person name="Kuo A."/>
            <person name="Liang C."/>
            <person name="Lipzen A."/>
            <person name="Lutzoni F."/>
            <person name="Magnuson J."/>
            <person name="Mondo S."/>
            <person name="Nolan M."/>
            <person name="Ohm R."/>
            <person name="Pangilinan J."/>
            <person name="Park H.-J."/>
            <person name="Ramirez L."/>
            <person name="Alfaro M."/>
            <person name="Sun H."/>
            <person name="Tritt A."/>
            <person name="Yoshinaga Y."/>
            <person name="Zwiers L.-H."/>
            <person name="Turgeon B."/>
            <person name="Goodwin S."/>
            <person name="Spatafora J."/>
            <person name="Crous P."/>
            <person name="Grigoriev I."/>
        </authorList>
    </citation>
    <scope>NUCLEOTIDE SEQUENCE</scope>
    <source>
        <strain evidence="3">CBS 122681</strain>
    </source>
</reference>
<dbReference type="InterPro" id="IPR055427">
    <property type="entry name" value="TRAPPC13_N"/>
</dbReference>
<dbReference type="Proteomes" id="UP000799324">
    <property type="component" value="Unassembled WGS sequence"/>
</dbReference>
<name>A0A6A6T4E8_9PLEO</name>
<keyword evidence="4" id="KW-1185">Reference proteome</keyword>
<dbReference type="GO" id="GO:1990072">
    <property type="term" value="C:TRAPPIII protein complex"/>
    <property type="evidence" value="ECO:0007669"/>
    <property type="project" value="TreeGrafter"/>
</dbReference>
<feature type="domain" description="Trafficking protein particle complex subunit 13 N-terminal" evidence="2">
    <location>
        <begin position="17"/>
        <end position="192"/>
    </location>
</feature>
<feature type="non-terminal residue" evidence="3">
    <location>
        <position position="358"/>
    </location>
</feature>
<evidence type="ECO:0000259" key="2">
    <source>
        <dbReference type="Pfam" id="PF06159"/>
    </source>
</evidence>
<dbReference type="AlphaFoldDB" id="A0A6A6T4E8"/>